<comment type="subcellular location">
    <subcellularLocation>
        <location evidence="1">Cell membrane</location>
        <topology evidence="1">Multi-pass membrane protein</topology>
    </subcellularLocation>
</comment>
<evidence type="ECO:0000256" key="2">
    <source>
        <dbReference type="ARBA" id="ARBA00022475"/>
    </source>
</evidence>
<feature type="transmembrane region" description="Helical" evidence="6">
    <location>
        <begin position="229"/>
        <end position="249"/>
    </location>
</feature>
<dbReference type="InterPro" id="IPR002797">
    <property type="entry name" value="Polysacc_synth"/>
</dbReference>
<dbReference type="InterPro" id="IPR050833">
    <property type="entry name" value="Poly_Biosynth_Transport"/>
</dbReference>
<feature type="transmembrane region" description="Helical" evidence="6">
    <location>
        <begin position="447"/>
        <end position="465"/>
    </location>
</feature>
<feature type="transmembrane region" description="Helical" evidence="6">
    <location>
        <begin position="122"/>
        <end position="139"/>
    </location>
</feature>
<accession>A0A0R2CWI5</accession>
<dbReference type="PANTHER" id="PTHR30250:SF29">
    <property type="entry name" value="POLYSACCHARIDE BIOSYNTHESIS PROTEIN C-TERMINAL DOMAIN-CONTAINING PROTEIN"/>
    <property type="match status" value="1"/>
</dbReference>
<feature type="transmembrane region" description="Helical" evidence="6">
    <location>
        <begin position="88"/>
        <end position="110"/>
    </location>
</feature>
<dbReference type="GO" id="GO:0005886">
    <property type="term" value="C:plasma membrane"/>
    <property type="evidence" value="ECO:0007669"/>
    <property type="project" value="UniProtKB-SubCell"/>
</dbReference>
<keyword evidence="4 6" id="KW-1133">Transmembrane helix</keyword>
<feature type="transmembrane region" description="Helical" evidence="6">
    <location>
        <begin position="185"/>
        <end position="208"/>
    </location>
</feature>
<comment type="caution">
    <text evidence="7">The sequence shown here is derived from an EMBL/GenBank/DDBJ whole genome shotgun (WGS) entry which is preliminary data.</text>
</comment>
<sequence>MMNKQVNKMMKGTAVLTFASLVAKILSAFYRIPFENLVGNTGFYIYQQIYPIYGIGMTFALTGFPMYISKLVAQEEEKQAKDEVAREVFYLLLLLGVAIFLFLQFGALWIGHAMGDAKLDVLIKSVSWMYLLMPILAVGRGYHQGIFDMVPTALSQLLEQVVRVTVIIIVAVLAVKMNWSLYHMGAWAMFGSTFGAIAASLFFCAFYSRLMYYRHTISFNKLKNVGKRLFSEGLTICLFAAMMVLLQLVDSFTVKEALQTSGYRPTEAKEWKGIYDRAQPLIQMGLVVSVSFSTALLPVLTEKFVQNKLHQFKLIAKMIIRVCLGVSSAASVGLMILMPEINISLFGDRLGSPALAVSMAAIIFATLLTMYNSFLQSLGQYWQTFLALFVILLIKSLCNSIFVYHWGIMGASIATVLSLLVGCFTLKMTLPQMGNNLLREDHFLLKLLACILVMVLITFGCTSLLEKYTIYFGRLGSVLETAFGVVAGSISYVVAACFLKLFTLQEWASIPGGKKIFKLFNRK</sequence>
<evidence type="ECO:0000256" key="1">
    <source>
        <dbReference type="ARBA" id="ARBA00004651"/>
    </source>
</evidence>
<dbReference type="InterPro" id="IPR024923">
    <property type="entry name" value="PG_synth_SpoVB"/>
</dbReference>
<feature type="transmembrane region" description="Helical" evidence="6">
    <location>
        <begin position="160"/>
        <end position="179"/>
    </location>
</feature>
<feature type="transmembrane region" description="Helical" evidence="6">
    <location>
        <begin position="381"/>
        <end position="402"/>
    </location>
</feature>
<dbReference type="EMBL" id="AYZD01000016">
    <property type="protein sequence ID" value="KRM96238.1"/>
    <property type="molecule type" value="Genomic_DNA"/>
</dbReference>
<organism evidence="7 8">
    <name type="scientific">Liquorilactobacillus aquaticus DSM 21051</name>
    <dbReference type="NCBI Taxonomy" id="1423725"/>
    <lineage>
        <taxon>Bacteria</taxon>
        <taxon>Bacillati</taxon>
        <taxon>Bacillota</taxon>
        <taxon>Bacilli</taxon>
        <taxon>Lactobacillales</taxon>
        <taxon>Lactobacillaceae</taxon>
        <taxon>Liquorilactobacillus</taxon>
    </lineage>
</organism>
<evidence type="ECO:0000313" key="8">
    <source>
        <dbReference type="Proteomes" id="UP000051015"/>
    </source>
</evidence>
<dbReference type="Pfam" id="PF01943">
    <property type="entry name" value="Polysacc_synt"/>
    <property type="match status" value="1"/>
</dbReference>
<evidence type="ECO:0000256" key="6">
    <source>
        <dbReference type="SAM" id="Phobius"/>
    </source>
</evidence>
<protein>
    <submittedName>
        <fullName evidence="7">Polysaccharide transporter</fullName>
    </submittedName>
</protein>
<dbReference type="PATRIC" id="fig|1423725.3.peg.1080"/>
<dbReference type="AlphaFoldDB" id="A0A0R2CWI5"/>
<keyword evidence="3 6" id="KW-0812">Transmembrane</keyword>
<dbReference type="RefSeq" id="WP_083488379.1">
    <property type="nucleotide sequence ID" value="NZ_AYZD01000016.1"/>
</dbReference>
<dbReference type="OrthoDB" id="9775950at2"/>
<evidence type="ECO:0000256" key="4">
    <source>
        <dbReference type="ARBA" id="ARBA00022989"/>
    </source>
</evidence>
<evidence type="ECO:0000256" key="5">
    <source>
        <dbReference type="ARBA" id="ARBA00023136"/>
    </source>
</evidence>
<evidence type="ECO:0000313" key="7">
    <source>
        <dbReference type="EMBL" id="KRM96238.1"/>
    </source>
</evidence>
<proteinExistence type="predicted"/>
<reference evidence="7 8" key="1">
    <citation type="journal article" date="2015" name="Genome Announc.">
        <title>Expanding the biotechnology potential of lactobacilli through comparative genomics of 213 strains and associated genera.</title>
        <authorList>
            <person name="Sun Z."/>
            <person name="Harris H.M."/>
            <person name="McCann A."/>
            <person name="Guo C."/>
            <person name="Argimon S."/>
            <person name="Zhang W."/>
            <person name="Yang X."/>
            <person name="Jeffery I.B."/>
            <person name="Cooney J.C."/>
            <person name="Kagawa T.F."/>
            <person name="Liu W."/>
            <person name="Song Y."/>
            <person name="Salvetti E."/>
            <person name="Wrobel A."/>
            <person name="Rasinkangas P."/>
            <person name="Parkhill J."/>
            <person name="Rea M.C."/>
            <person name="O'Sullivan O."/>
            <person name="Ritari J."/>
            <person name="Douillard F.P."/>
            <person name="Paul Ross R."/>
            <person name="Yang R."/>
            <person name="Briner A.E."/>
            <person name="Felis G.E."/>
            <person name="de Vos W.M."/>
            <person name="Barrangou R."/>
            <person name="Klaenhammer T.R."/>
            <person name="Caufield P.W."/>
            <person name="Cui Y."/>
            <person name="Zhang H."/>
            <person name="O'Toole P.W."/>
        </authorList>
    </citation>
    <scope>NUCLEOTIDE SEQUENCE [LARGE SCALE GENOMIC DNA]</scope>
    <source>
        <strain evidence="7 8">DSM 21051</strain>
    </source>
</reference>
<name>A0A0R2CWI5_9LACO</name>
<dbReference type="STRING" id="1423725.FC19_GL001049"/>
<evidence type="ECO:0000256" key="3">
    <source>
        <dbReference type="ARBA" id="ARBA00022692"/>
    </source>
</evidence>
<keyword evidence="5 6" id="KW-0472">Membrane</keyword>
<dbReference type="CDD" id="cd13124">
    <property type="entry name" value="MATE_SpoVB_like"/>
    <property type="match status" value="1"/>
</dbReference>
<feature type="transmembrane region" description="Helical" evidence="6">
    <location>
        <begin position="281"/>
        <end position="299"/>
    </location>
</feature>
<gene>
    <name evidence="7" type="ORF">FC19_GL001049</name>
</gene>
<keyword evidence="8" id="KW-1185">Reference proteome</keyword>
<feature type="transmembrane region" description="Helical" evidence="6">
    <location>
        <begin position="350"/>
        <end position="369"/>
    </location>
</feature>
<feature type="transmembrane region" description="Helical" evidence="6">
    <location>
        <begin position="408"/>
        <end position="426"/>
    </location>
</feature>
<feature type="transmembrane region" description="Helical" evidence="6">
    <location>
        <begin position="319"/>
        <end position="338"/>
    </location>
</feature>
<keyword evidence="2" id="KW-1003">Cell membrane</keyword>
<dbReference type="PANTHER" id="PTHR30250">
    <property type="entry name" value="PST FAMILY PREDICTED COLANIC ACID TRANSPORTER"/>
    <property type="match status" value="1"/>
</dbReference>
<feature type="transmembrane region" description="Helical" evidence="6">
    <location>
        <begin position="44"/>
        <end position="68"/>
    </location>
</feature>
<dbReference type="Proteomes" id="UP000051015">
    <property type="component" value="Unassembled WGS sequence"/>
</dbReference>
<feature type="transmembrane region" description="Helical" evidence="6">
    <location>
        <begin position="477"/>
        <end position="499"/>
    </location>
</feature>